<protein>
    <submittedName>
        <fullName evidence="4">Ribosomal protein S18 acetylase RimI</fullName>
    </submittedName>
</protein>
<organism evidence="4 5">
    <name type="scientific">Sanguibacter gelidistatuariae</name>
    <dbReference type="NCBI Taxonomy" id="1814289"/>
    <lineage>
        <taxon>Bacteria</taxon>
        <taxon>Bacillati</taxon>
        <taxon>Actinomycetota</taxon>
        <taxon>Actinomycetes</taxon>
        <taxon>Micrococcales</taxon>
        <taxon>Sanguibacteraceae</taxon>
        <taxon>Sanguibacter</taxon>
    </lineage>
</organism>
<dbReference type="PROSITE" id="PS51186">
    <property type="entry name" value="GNAT"/>
    <property type="match status" value="1"/>
</dbReference>
<dbReference type="OrthoDB" id="5243635at2"/>
<name>A0A1G6WGU7_9MICO</name>
<dbReference type="AlphaFoldDB" id="A0A1G6WGU7"/>
<reference evidence="4 5" key="1">
    <citation type="submission" date="2016-09" db="EMBL/GenBank/DDBJ databases">
        <authorList>
            <person name="Capua I."/>
            <person name="De Benedictis P."/>
            <person name="Joannis T."/>
            <person name="Lombin L.H."/>
            <person name="Cattoli G."/>
        </authorList>
    </citation>
    <scope>NUCLEOTIDE SEQUENCE [LARGE SCALE GENOMIC DNA]</scope>
    <source>
        <strain evidence="4 5">ISLP-3</strain>
    </source>
</reference>
<dbReference type="SUPFAM" id="SSF55729">
    <property type="entry name" value="Acyl-CoA N-acyltransferases (Nat)"/>
    <property type="match status" value="1"/>
</dbReference>
<keyword evidence="1" id="KW-0808">Transferase</keyword>
<evidence type="ECO:0000313" key="4">
    <source>
        <dbReference type="EMBL" id="SDD65004.1"/>
    </source>
</evidence>
<keyword evidence="5" id="KW-1185">Reference proteome</keyword>
<dbReference type="GO" id="GO:0016747">
    <property type="term" value="F:acyltransferase activity, transferring groups other than amino-acyl groups"/>
    <property type="evidence" value="ECO:0007669"/>
    <property type="project" value="InterPro"/>
</dbReference>
<evidence type="ECO:0000259" key="3">
    <source>
        <dbReference type="PROSITE" id="PS51186"/>
    </source>
</evidence>
<dbReference type="PANTHER" id="PTHR43877">
    <property type="entry name" value="AMINOALKYLPHOSPHONATE N-ACETYLTRANSFERASE-RELATED-RELATED"/>
    <property type="match status" value="1"/>
</dbReference>
<sequence length="171" mass="19409">MVDQLEDVTIRTATPDDARAIARVHIASWREAYAGIVPDEYLSSLDIDAREKRWLDVISDGTSSTWLAEIARRTVGFANIGPCRDEDAEEGDLELYAIYLDPEAWGRGVARDLMRTLLAEVPPTTPVSLWVLADNDRARHFYRRHGFAPDGVEKIEEYSDKGLTEVRYRRA</sequence>
<dbReference type="CDD" id="cd04301">
    <property type="entry name" value="NAT_SF"/>
    <property type="match status" value="1"/>
</dbReference>
<dbReference type="InterPro" id="IPR050832">
    <property type="entry name" value="Bact_Acetyltransf"/>
</dbReference>
<keyword evidence="4" id="KW-0687">Ribonucleoprotein</keyword>
<proteinExistence type="predicted"/>
<feature type="domain" description="N-acetyltransferase" evidence="3">
    <location>
        <begin position="8"/>
        <end position="171"/>
    </location>
</feature>
<dbReference type="Proteomes" id="UP000199039">
    <property type="component" value="Unassembled WGS sequence"/>
</dbReference>
<dbReference type="Pfam" id="PF00583">
    <property type="entry name" value="Acetyltransf_1"/>
    <property type="match status" value="1"/>
</dbReference>
<accession>A0A1G6WGU7</accession>
<dbReference type="STRING" id="1814289.SAMN05216410_3638"/>
<dbReference type="RefSeq" id="WP_093186123.1">
    <property type="nucleotide sequence ID" value="NZ_FMYH01000009.1"/>
</dbReference>
<gene>
    <name evidence="4" type="ORF">SAMN05216410_3638</name>
</gene>
<evidence type="ECO:0000256" key="1">
    <source>
        <dbReference type="ARBA" id="ARBA00022679"/>
    </source>
</evidence>
<evidence type="ECO:0000313" key="5">
    <source>
        <dbReference type="Proteomes" id="UP000199039"/>
    </source>
</evidence>
<keyword evidence="4" id="KW-0689">Ribosomal protein</keyword>
<dbReference type="GO" id="GO:0005840">
    <property type="term" value="C:ribosome"/>
    <property type="evidence" value="ECO:0007669"/>
    <property type="project" value="UniProtKB-KW"/>
</dbReference>
<dbReference type="EMBL" id="FMYH01000009">
    <property type="protein sequence ID" value="SDD65004.1"/>
    <property type="molecule type" value="Genomic_DNA"/>
</dbReference>
<dbReference type="InterPro" id="IPR016181">
    <property type="entry name" value="Acyl_CoA_acyltransferase"/>
</dbReference>
<keyword evidence="2" id="KW-0012">Acyltransferase</keyword>
<evidence type="ECO:0000256" key="2">
    <source>
        <dbReference type="ARBA" id="ARBA00023315"/>
    </source>
</evidence>
<dbReference type="InterPro" id="IPR000182">
    <property type="entry name" value="GNAT_dom"/>
</dbReference>
<dbReference type="Gene3D" id="3.40.630.30">
    <property type="match status" value="1"/>
</dbReference>